<feature type="transmembrane region" description="Helical" evidence="1">
    <location>
        <begin position="49"/>
        <end position="70"/>
    </location>
</feature>
<protein>
    <submittedName>
        <fullName evidence="2">Uncharacterized protein</fullName>
    </submittedName>
</protein>
<keyword evidence="1" id="KW-0812">Transmembrane</keyword>
<keyword evidence="1" id="KW-0472">Membrane</keyword>
<accession>A0A0E9XI26</accession>
<evidence type="ECO:0000313" key="2">
    <source>
        <dbReference type="EMBL" id="JAI02373.1"/>
    </source>
</evidence>
<proteinExistence type="predicted"/>
<keyword evidence="1" id="KW-1133">Transmembrane helix</keyword>
<sequence>MKFNITTCSGLNLTLLFIGLTILEHPLVGVPVIESVAVYFLWNRKQEVLFCYCYSAPLLLSPFMLLSKFVRGNVCEYLRS</sequence>
<organism evidence="2">
    <name type="scientific">Anguilla anguilla</name>
    <name type="common">European freshwater eel</name>
    <name type="synonym">Muraena anguilla</name>
    <dbReference type="NCBI Taxonomy" id="7936"/>
    <lineage>
        <taxon>Eukaryota</taxon>
        <taxon>Metazoa</taxon>
        <taxon>Chordata</taxon>
        <taxon>Craniata</taxon>
        <taxon>Vertebrata</taxon>
        <taxon>Euteleostomi</taxon>
        <taxon>Actinopterygii</taxon>
        <taxon>Neopterygii</taxon>
        <taxon>Teleostei</taxon>
        <taxon>Anguilliformes</taxon>
        <taxon>Anguillidae</taxon>
        <taxon>Anguilla</taxon>
    </lineage>
</organism>
<reference evidence="2" key="2">
    <citation type="journal article" date="2015" name="Fish Shellfish Immunol.">
        <title>Early steps in the European eel (Anguilla anguilla)-Vibrio vulnificus interaction in the gills: Role of the RtxA13 toxin.</title>
        <authorList>
            <person name="Callol A."/>
            <person name="Pajuelo D."/>
            <person name="Ebbesson L."/>
            <person name="Teles M."/>
            <person name="MacKenzie S."/>
            <person name="Amaro C."/>
        </authorList>
    </citation>
    <scope>NUCLEOTIDE SEQUENCE</scope>
</reference>
<feature type="transmembrane region" description="Helical" evidence="1">
    <location>
        <begin position="15"/>
        <end position="42"/>
    </location>
</feature>
<reference evidence="2" key="1">
    <citation type="submission" date="2014-11" db="EMBL/GenBank/DDBJ databases">
        <authorList>
            <person name="Amaro Gonzalez C."/>
        </authorList>
    </citation>
    <scope>NUCLEOTIDE SEQUENCE</scope>
</reference>
<name>A0A0E9XI26_ANGAN</name>
<dbReference type="AlphaFoldDB" id="A0A0E9XI26"/>
<dbReference type="EMBL" id="GBXM01006205">
    <property type="protein sequence ID" value="JAI02373.1"/>
    <property type="molecule type" value="Transcribed_RNA"/>
</dbReference>
<evidence type="ECO:0000256" key="1">
    <source>
        <dbReference type="SAM" id="Phobius"/>
    </source>
</evidence>